<evidence type="ECO:0000313" key="2">
    <source>
        <dbReference type="EMBL" id="RYC69774.1"/>
    </source>
</evidence>
<dbReference type="Proteomes" id="UP000290407">
    <property type="component" value="Unassembled WGS sequence"/>
</dbReference>
<dbReference type="EMBL" id="SBLB01000003">
    <property type="protein sequence ID" value="RYC69774.1"/>
    <property type="molecule type" value="Genomic_DNA"/>
</dbReference>
<name>A0A4Q2UKF9_9BACT</name>
<proteinExistence type="predicted"/>
<gene>
    <name evidence="2" type="ORF">EQG79_14355</name>
</gene>
<evidence type="ECO:0000256" key="1">
    <source>
        <dbReference type="SAM" id="MobiDB-lite"/>
    </source>
</evidence>
<protein>
    <submittedName>
        <fullName evidence="2">Uncharacterized protein</fullName>
    </submittedName>
</protein>
<keyword evidence="3" id="KW-1185">Reference proteome</keyword>
<feature type="region of interest" description="Disordered" evidence="1">
    <location>
        <begin position="1"/>
        <end position="20"/>
    </location>
</feature>
<comment type="caution">
    <text evidence="2">The sequence shown here is derived from an EMBL/GenBank/DDBJ whole genome shotgun (WGS) entry which is preliminary data.</text>
</comment>
<evidence type="ECO:0000313" key="3">
    <source>
        <dbReference type="Proteomes" id="UP000290407"/>
    </source>
</evidence>
<dbReference type="RefSeq" id="WP_129602112.1">
    <property type="nucleotide sequence ID" value="NZ_SBLB01000003.1"/>
</dbReference>
<accession>A0A4Q2UKF9</accession>
<sequence>MTMQPAYNRKPNTGTPEFSADPINSTYRWELHLTPGHPRNRVALLDGYSKGMGFENTNKLVLLYRKLVNPVLPYLSRCDKIIIFEQNPGLPKEFHTKLLEIMPHDYRAFGWVASDSFINEFLQSYYAEYKQTGIITPVEDRRKNVRKAFYVPELDHSKYDFKTQQELQDFCRRLVNKYSAQCMTIWYHKHAEFQPELFSTDVTGALQHQVHAAPSAEAAEAALSQITEMQSKFNTRKPQ</sequence>
<reference evidence="2 3" key="1">
    <citation type="submission" date="2019-01" db="EMBL/GenBank/DDBJ databases">
        <title>Spirosoma flava sp. nov., a propanil-degrading bacterium isolated from herbicide-contaminated soil.</title>
        <authorList>
            <person name="Zhang L."/>
            <person name="Jiang J.-D."/>
        </authorList>
    </citation>
    <scope>NUCLEOTIDE SEQUENCE [LARGE SCALE GENOMIC DNA]</scope>
    <source>
        <strain evidence="2 3">TY50</strain>
    </source>
</reference>
<organism evidence="2 3">
    <name type="scientific">Spirosoma sordidisoli</name>
    <dbReference type="NCBI Taxonomy" id="2502893"/>
    <lineage>
        <taxon>Bacteria</taxon>
        <taxon>Pseudomonadati</taxon>
        <taxon>Bacteroidota</taxon>
        <taxon>Cytophagia</taxon>
        <taxon>Cytophagales</taxon>
        <taxon>Cytophagaceae</taxon>
        <taxon>Spirosoma</taxon>
    </lineage>
</organism>
<dbReference type="AlphaFoldDB" id="A0A4Q2UKF9"/>